<dbReference type="AlphaFoldDB" id="A0A7S4PVF1"/>
<name>A0A7S4PVF1_9DINO</name>
<evidence type="ECO:0000256" key="1">
    <source>
        <dbReference type="SAM" id="MobiDB-lite"/>
    </source>
</evidence>
<reference evidence="2" key="1">
    <citation type="submission" date="2021-01" db="EMBL/GenBank/DDBJ databases">
        <authorList>
            <person name="Corre E."/>
            <person name="Pelletier E."/>
            <person name="Niang G."/>
            <person name="Scheremetjew M."/>
            <person name="Finn R."/>
            <person name="Kale V."/>
            <person name="Holt S."/>
            <person name="Cochrane G."/>
            <person name="Meng A."/>
            <person name="Brown T."/>
            <person name="Cohen L."/>
        </authorList>
    </citation>
    <scope>NUCLEOTIDE SEQUENCE</scope>
    <source>
        <strain evidence="2">CCMP3105</strain>
    </source>
</reference>
<proteinExistence type="predicted"/>
<dbReference type="EMBL" id="HBNR01005301">
    <property type="protein sequence ID" value="CAE4563923.1"/>
    <property type="molecule type" value="Transcribed_RNA"/>
</dbReference>
<evidence type="ECO:0000313" key="2">
    <source>
        <dbReference type="EMBL" id="CAE4563923.1"/>
    </source>
</evidence>
<organism evidence="2">
    <name type="scientific">Alexandrium monilatum</name>
    <dbReference type="NCBI Taxonomy" id="311494"/>
    <lineage>
        <taxon>Eukaryota</taxon>
        <taxon>Sar</taxon>
        <taxon>Alveolata</taxon>
        <taxon>Dinophyceae</taxon>
        <taxon>Gonyaulacales</taxon>
        <taxon>Pyrocystaceae</taxon>
        <taxon>Alexandrium</taxon>
    </lineage>
</organism>
<feature type="compositionally biased region" description="Basic residues" evidence="1">
    <location>
        <begin position="19"/>
        <end position="42"/>
    </location>
</feature>
<sequence>MGKRDGLCGAPGKGDQLAKRARHRMRTSTRRRSRLRPRRRPQRQTLRMGLQLQRTSVLSLLCMGLSRVGGAMLSELAAAVLRAHAHEHSSAGSPVAIALGDCPL</sequence>
<protein>
    <submittedName>
        <fullName evidence="2">Uncharacterized protein</fullName>
    </submittedName>
</protein>
<accession>A0A7S4PVF1</accession>
<feature type="region of interest" description="Disordered" evidence="1">
    <location>
        <begin position="1"/>
        <end position="45"/>
    </location>
</feature>
<gene>
    <name evidence="2" type="ORF">AMON00008_LOCUS3542</name>
</gene>